<feature type="transmembrane region" description="Helical" evidence="13">
    <location>
        <begin position="449"/>
        <end position="470"/>
    </location>
</feature>
<keyword evidence="16" id="KW-1185">Reference proteome</keyword>
<evidence type="ECO:0000256" key="1">
    <source>
        <dbReference type="ARBA" id="ARBA00004429"/>
    </source>
</evidence>
<feature type="transmembrane region" description="Helical" evidence="13">
    <location>
        <begin position="50"/>
        <end position="71"/>
    </location>
</feature>
<keyword evidence="11 13" id="KW-0472">Membrane</keyword>
<sequence length="636" mass="69712">MTSADPAGAAAVHALPPDAPMPMPVQSLRTGTRPVGRLPTTPRGMAGRRAAVIGGAALLTLVAAYQIWWLLRGGGISVAEGLLIAIFIALFAWIVQSFVGTFAGFLVMLQRRPARLGLDPRAPLPTPRERTALLMPTYNEDPARLMSGLQATCESLIATGHARMFDVFVLSDTRRPEVQHAEEIEFEALRERLGDGIRLWYRLREDNSERKAGNIADWVRRWGAAWPKFLILDADSLMTGETLVRLADAVERHDDVALVQTLPVIVNGRTLFARMQQFSGRVYGPVIAYGVAWWHGAESNYWGHNAMIRTRAFAENCGLPELDGPTPFAGHVLSHDFVEAAMMRRGGWALHMVPGLGGSYEEGPPTLTDMLVRDRRWCQGNLQHGGVLPTRGLHWVSRWHMLIGIGHYLTAPLWAMLMLVGLSLPLLALAPGEAYSPARYWMEQDANRFLWVFALTMSMLLAPKLFGYLATVVDRDMRRGSGGAARAAMGVLLETVLAALMAPVTMYVQCRGVAEVLAGKDSGWDSQQRDDGSQPLSALVRSYGGATVLGLVALVMALGVSPGLAAWMSPVIAGLLFSIPIVRITSSRAAGQWLQRRRVFATPEELSPPTVLVRASELRAEPHPSDARRRKRVRRG</sequence>
<name>A0A4Z1R3A9_9GAMM</name>
<keyword evidence="10 13" id="KW-1133">Transmembrane helix</keyword>
<evidence type="ECO:0000256" key="10">
    <source>
        <dbReference type="ARBA" id="ARBA00022989"/>
    </source>
</evidence>
<reference evidence="15 16" key="1">
    <citation type="submission" date="2019-01" db="EMBL/GenBank/DDBJ databases">
        <authorList>
            <person name="Zhang S."/>
        </authorList>
    </citation>
    <scope>NUCLEOTIDE SEQUENCE [LARGE SCALE GENOMIC DNA]</scope>
    <source>
        <strain evidence="15 16">1626</strain>
    </source>
</reference>
<comment type="caution">
    <text evidence="15">The sequence shown here is derived from an EMBL/GenBank/DDBJ whole genome shotgun (WGS) entry which is preliminary data.</text>
</comment>
<proteinExistence type="inferred from homology"/>
<keyword evidence="5" id="KW-1003">Cell membrane</keyword>
<feature type="transmembrane region" description="Helical" evidence="13">
    <location>
        <begin position="408"/>
        <end position="429"/>
    </location>
</feature>
<dbReference type="InterPro" id="IPR050321">
    <property type="entry name" value="Glycosyltr_2/OpgH_subfam"/>
</dbReference>
<feature type="region of interest" description="Disordered" evidence="12">
    <location>
        <begin position="615"/>
        <end position="636"/>
    </location>
</feature>
<dbReference type="SUPFAM" id="SSF53448">
    <property type="entry name" value="Nucleotide-diphospho-sugar transferases"/>
    <property type="match status" value="1"/>
</dbReference>
<dbReference type="Pfam" id="PF13632">
    <property type="entry name" value="Glyco_trans_2_3"/>
    <property type="match status" value="1"/>
</dbReference>
<evidence type="ECO:0000313" key="16">
    <source>
        <dbReference type="Proteomes" id="UP000298681"/>
    </source>
</evidence>
<comment type="subcellular location">
    <subcellularLocation>
        <location evidence="1">Cell inner membrane</location>
        <topology evidence="1">Multi-pass membrane protein</topology>
    </subcellularLocation>
</comment>
<evidence type="ECO:0000256" key="2">
    <source>
        <dbReference type="ARBA" id="ARBA00005001"/>
    </source>
</evidence>
<evidence type="ECO:0000256" key="6">
    <source>
        <dbReference type="ARBA" id="ARBA00022519"/>
    </source>
</evidence>
<comment type="pathway">
    <text evidence="2">Glycan metabolism; osmoregulated periplasmic glucan (OPG) biosynthesis.</text>
</comment>
<evidence type="ECO:0000256" key="9">
    <source>
        <dbReference type="ARBA" id="ARBA00022692"/>
    </source>
</evidence>
<evidence type="ECO:0000313" key="15">
    <source>
        <dbReference type="EMBL" id="TKS53025.1"/>
    </source>
</evidence>
<comment type="similarity">
    <text evidence="3">Belongs to the glycosyltransferase 2 family. OpgH subfamily.</text>
</comment>
<dbReference type="NCBIfam" id="NF003958">
    <property type="entry name" value="PRK05454.2-1"/>
    <property type="match status" value="1"/>
</dbReference>
<dbReference type="NCBIfam" id="NF003962">
    <property type="entry name" value="PRK05454.2-5"/>
    <property type="match status" value="1"/>
</dbReference>
<keyword evidence="7" id="KW-0328">Glycosyltransferase</keyword>
<keyword evidence="6" id="KW-0997">Cell inner membrane</keyword>
<evidence type="ECO:0000256" key="8">
    <source>
        <dbReference type="ARBA" id="ARBA00022679"/>
    </source>
</evidence>
<feature type="compositionally biased region" description="Basic and acidic residues" evidence="12">
    <location>
        <begin position="616"/>
        <end position="627"/>
    </location>
</feature>
<protein>
    <recommendedName>
        <fullName evidence="4">Glucans biosynthesis glucosyltransferase H</fullName>
    </recommendedName>
</protein>
<dbReference type="GO" id="GO:0005886">
    <property type="term" value="C:plasma membrane"/>
    <property type="evidence" value="ECO:0007669"/>
    <property type="project" value="UniProtKB-SubCell"/>
</dbReference>
<dbReference type="EMBL" id="SPUH01000002">
    <property type="protein sequence ID" value="TKS53025.1"/>
    <property type="molecule type" value="Genomic_DNA"/>
</dbReference>
<dbReference type="InterPro" id="IPR029044">
    <property type="entry name" value="Nucleotide-diphossugar_trans"/>
</dbReference>
<evidence type="ECO:0000256" key="5">
    <source>
        <dbReference type="ARBA" id="ARBA00022475"/>
    </source>
</evidence>
<dbReference type="CDD" id="cd04191">
    <property type="entry name" value="Glucan_BSP_MdoH"/>
    <property type="match status" value="1"/>
</dbReference>
<feature type="region of interest" description="Disordered" evidence="12">
    <location>
        <begin position="1"/>
        <end position="41"/>
    </location>
</feature>
<dbReference type="GO" id="GO:0016758">
    <property type="term" value="F:hexosyltransferase activity"/>
    <property type="evidence" value="ECO:0007669"/>
    <property type="project" value="TreeGrafter"/>
</dbReference>
<dbReference type="PANTHER" id="PTHR43867:SF5">
    <property type="entry name" value="GLUCANS BIOSYNTHESIS GLUCOSYLTRANSFERASE H"/>
    <property type="match status" value="1"/>
</dbReference>
<evidence type="ECO:0000256" key="13">
    <source>
        <dbReference type="SAM" id="Phobius"/>
    </source>
</evidence>
<gene>
    <name evidence="15" type="primary">mdoH</name>
    <name evidence="15" type="ORF">E4582_12535</name>
</gene>
<keyword evidence="9 13" id="KW-0812">Transmembrane</keyword>
<evidence type="ECO:0000256" key="3">
    <source>
        <dbReference type="ARBA" id="ARBA00009337"/>
    </source>
</evidence>
<dbReference type="AlphaFoldDB" id="A0A4Z1R3A9"/>
<feature type="domain" description="Glycosyltransferase 2-like" evidence="14">
    <location>
        <begin position="229"/>
        <end position="449"/>
    </location>
</feature>
<dbReference type="OrthoDB" id="9775281at2"/>
<dbReference type="PANTHER" id="PTHR43867">
    <property type="entry name" value="CELLULOSE SYNTHASE CATALYTIC SUBUNIT A [UDP-FORMING]"/>
    <property type="match status" value="1"/>
</dbReference>
<dbReference type="Proteomes" id="UP000298681">
    <property type="component" value="Unassembled WGS sequence"/>
</dbReference>
<evidence type="ECO:0000256" key="4">
    <source>
        <dbReference type="ARBA" id="ARBA00020585"/>
    </source>
</evidence>
<organism evidence="15 16">
    <name type="scientific">Luteimonas yindakuii</name>
    <dbReference type="NCBI Taxonomy" id="2565782"/>
    <lineage>
        <taxon>Bacteria</taxon>
        <taxon>Pseudomonadati</taxon>
        <taxon>Pseudomonadota</taxon>
        <taxon>Gammaproteobacteria</taxon>
        <taxon>Lysobacterales</taxon>
        <taxon>Lysobacteraceae</taxon>
        <taxon>Luteimonas</taxon>
    </lineage>
</organism>
<feature type="transmembrane region" description="Helical" evidence="13">
    <location>
        <begin position="564"/>
        <end position="582"/>
    </location>
</feature>
<dbReference type="InterPro" id="IPR001173">
    <property type="entry name" value="Glyco_trans_2-like"/>
</dbReference>
<evidence type="ECO:0000256" key="7">
    <source>
        <dbReference type="ARBA" id="ARBA00022676"/>
    </source>
</evidence>
<feature type="transmembrane region" description="Helical" evidence="13">
    <location>
        <begin position="83"/>
        <end position="109"/>
    </location>
</feature>
<feature type="transmembrane region" description="Helical" evidence="13">
    <location>
        <begin position="538"/>
        <end position="558"/>
    </location>
</feature>
<dbReference type="Gene3D" id="3.90.550.10">
    <property type="entry name" value="Spore Coat Polysaccharide Biosynthesis Protein SpsA, Chain A"/>
    <property type="match status" value="1"/>
</dbReference>
<keyword evidence="8 15" id="KW-0808">Transferase</keyword>
<dbReference type="RefSeq" id="WP_134675145.1">
    <property type="nucleotide sequence ID" value="NZ_CP039383.2"/>
</dbReference>
<accession>A0A4Z1R3A9</accession>
<evidence type="ECO:0000256" key="11">
    <source>
        <dbReference type="ARBA" id="ARBA00023136"/>
    </source>
</evidence>
<evidence type="ECO:0000256" key="12">
    <source>
        <dbReference type="SAM" id="MobiDB-lite"/>
    </source>
</evidence>
<evidence type="ECO:0000259" key="14">
    <source>
        <dbReference type="Pfam" id="PF13632"/>
    </source>
</evidence>